<accession>A0A1H1XCE9</accession>
<gene>
    <name evidence="1" type="ORF">SAMN04489812_4019</name>
</gene>
<proteinExistence type="predicted"/>
<protein>
    <submittedName>
        <fullName evidence="1">Uncharacterized protein</fullName>
    </submittedName>
</protein>
<evidence type="ECO:0000313" key="1">
    <source>
        <dbReference type="EMBL" id="SDT06832.1"/>
    </source>
</evidence>
<dbReference type="STRING" id="630515.SAMN04489812_4019"/>
<dbReference type="Proteomes" id="UP000199103">
    <property type="component" value="Chromosome I"/>
</dbReference>
<sequence>MIFRFTQSRQDSGRRSVLARIGPARSLQAGTAAIMVALLVLVGCSPGDKTPNTPPNRVLQSVDVQMTPDGTTTAIDGTAVSVRENASDATTQSTTYSPRDVADDLPVRVTTAYRTADRTGTDLADLAGYSGRVEIDLTVQNLTMRPQNLTYDVAGTSRSQPALVGSPLTVVASTSLPKTTPTDVITASASGDDNATNGVLSQSEDGGSVVQWAALLASPQMGTNATLRLVTDAKDFQVPAFDLSVQPGLVTDPSVSGVLESAFNSNPSSQLALEQRTIKVITDVNQVLTRASNNISSVRKNLDSTSETLGKRSVEELKNSTKGVTRSMKDLDKELKSLDSDISSNLDESQSAILSELSDTVSTMDKMLGDTSGGPPAPKLDGQGCKTVVQSPDEASSVYGNLMQVTAQLDGYATATDQCKKNAQQALARSVGPEKPSAEACEDKPSTTCSLFYTEQKFGAIMDDLVAKGENLVDSLQPKVITDTKTQYAGMTKQIDAADKAVQTLKKFDPHEDMDSRLAKTQDQLDVVDGQVDQLVDQVTLIHNDAKEAAETARTNAGLAEDRSDDAHVEITQIHEDVKALSDQNERVADNVCEYGEKQILDKGLNPHQSRVLRSDLVGQACPDEDGNEGANLSDDSISDKLDALEDHQVAMWTDVADDWDKEAAKWTAEAETWDDIADRTDVKNTDSGTGKEISDIRNQLNLARSRVKSVEAAVVTGRDGYQDRFGALEDSMKALHDHNAALGTDLTALQKWQQRLATGIPDAFEDAADQANDQVSDAIDPQIRKVTTQAEVDSKAVGEMFDESAAGLSNAADKITKNGTRTIDKQRRELAESEKRTSGAAKKRVDASLKQMAKGVSASSRDMNGASAQLTESLKKVLLDLGTRKVKGSGLLGAMTTSSAKVGTADYQLALASETTTSYAGVRGEDVNGILLRQAQLQAALQAGAELPAFHLNVPDGAESQTVYTFRIGGKQ</sequence>
<keyword evidence="2" id="KW-1185">Reference proteome</keyword>
<dbReference type="AlphaFoldDB" id="A0A1H1XCE9"/>
<dbReference type="OrthoDB" id="3268261at2"/>
<organism evidence="1 2">
    <name type="scientific">Microlunatus soli</name>
    <dbReference type="NCBI Taxonomy" id="630515"/>
    <lineage>
        <taxon>Bacteria</taxon>
        <taxon>Bacillati</taxon>
        <taxon>Actinomycetota</taxon>
        <taxon>Actinomycetes</taxon>
        <taxon>Propionibacteriales</taxon>
        <taxon>Propionibacteriaceae</taxon>
        <taxon>Microlunatus</taxon>
    </lineage>
</organism>
<name>A0A1H1XCE9_9ACTN</name>
<reference evidence="1 2" key="1">
    <citation type="submission" date="2016-10" db="EMBL/GenBank/DDBJ databases">
        <authorList>
            <person name="de Groot N.N."/>
        </authorList>
    </citation>
    <scope>NUCLEOTIDE SEQUENCE [LARGE SCALE GENOMIC DNA]</scope>
    <source>
        <strain evidence="1 2">DSM 21800</strain>
    </source>
</reference>
<evidence type="ECO:0000313" key="2">
    <source>
        <dbReference type="Proteomes" id="UP000199103"/>
    </source>
</evidence>
<dbReference type="RefSeq" id="WP_091527200.1">
    <property type="nucleotide sequence ID" value="NZ_LT629772.1"/>
</dbReference>
<dbReference type="EMBL" id="LT629772">
    <property type="protein sequence ID" value="SDT06832.1"/>
    <property type="molecule type" value="Genomic_DNA"/>
</dbReference>